<dbReference type="Proteomes" id="UP000447434">
    <property type="component" value="Chromosome 4"/>
</dbReference>
<organism evidence="1 2">
    <name type="scientific">Lupinus albus</name>
    <name type="common">White lupine</name>
    <name type="synonym">Lupinus termis</name>
    <dbReference type="NCBI Taxonomy" id="3870"/>
    <lineage>
        <taxon>Eukaryota</taxon>
        <taxon>Viridiplantae</taxon>
        <taxon>Streptophyta</taxon>
        <taxon>Embryophyta</taxon>
        <taxon>Tracheophyta</taxon>
        <taxon>Spermatophyta</taxon>
        <taxon>Magnoliopsida</taxon>
        <taxon>eudicotyledons</taxon>
        <taxon>Gunneridae</taxon>
        <taxon>Pentapetalae</taxon>
        <taxon>rosids</taxon>
        <taxon>fabids</taxon>
        <taxon>Fabales</taxon>
        <taxon>Fabaceae</taxon>
        <taxon>Papilionoideae</taxon>
        <taxon>50 kb inversion clade</taxon>
        <taxon>genistoids sensu lato</taxon>
        <taxon>core genistoids</taxon>
        <taxon>Genisteae</taxon>
        <taxon>Lupinus</taxon>
    </lineage>
</organism>
<sequence length="66" mass="8037">MWRKPDRRSRVKSGVLNTPLLRRAQQPIFRKYKRDREGKNRDLHILSPKFMEKPTFIYELQVPNLS</sequence>
<accession>A0A6A4QNT4</accession>
<dbReference type="AlphaFoldDB" id="A0A6A4QNT4"/>
<keyword evidence="2" id="KW-1185">Reference proteome</keyword>
<proteinExistence type="predicted"/>
<reference evidence="2" key="1">
    <citation type="journal article" date="2020" name="Nat. Commun.">
        <title>Genome sequence of the cluster root forming white lupin.</title>
        <authorList>
            <person name="Hufnagel B."/>
            <person name="Marques A."/>
            <person name="Soriano A."/>
            <person name="Marques L."/>
            <person name="Divol F."/>
            <person name="Doumas P."/>
            <person name="Sallet E."/>
            <person name="Mancinotti D."/>
            <person name="Carrere S."/>
            <person name="Marande W."/>
            <person name="Arribat S."/>
            <person name="Keller J."/>
            <person name="Huneau C."/>
            <person name="Blein T."/>
            <person name="Aime D."/>
            <person name="Laguerre M."/>
            <person name="Taylor J."/>
            <person name="Schubert V."/>
            <person name="Nelson M."/>
            <person name="Geu-Flores F."/>
            <person name="Crespi M."/>
            <person name="Gallardo-Guerrero K."/>
            <person name="Delaux P.-M."/>
            <person name="Salse J."/>
            <person name="Berges H."/>
            <person name="Guyot R."/>
            <person name="Gouzy J."/>
            <person name="Peret B."/>
        </authorList>
    </citation>
    <scope>NUCLEOTIDE SEQUENCE [LARGE SCALE GENOMIC DNA]</scope>
    <source>
        <strain evidence="2">cv. Amiga</strain>
    </source>
</reference>
<name>A0A6A4QNT4_LUPAL</name>
<dbReference type="EMBL" id="WOCE01000004">
    <property type="protein sequence ID" value="KAE9615580.1"/>
    <property type="molecule type" value="Genomic_DNA"/>
</dbReference>
<evidence type="ECO:0000313" key="2">
    <source>
        <dbReference type="Proteomes" id="UP000447434"/>
    </source>
</evidence>
<comment type="caution">
    <text evidence="1">The sequence shown here is derived from an EMBL/GenBank/DDBJ whole genome shotgun (WGS) entry which is preliminary data.</text>
</comment>
<evidence type="ECO:0000313" key="1">
    <source>
        <dbReference type="EMBL" id="KAE9615580.1"/>
    </source>
</evidence>
<protein>
    <submittedName>
        <fullName evidence="1">Uncharacterized protein</fullName>
    </submittedName>
</protein>
<gene>
    <name evidence="1" type="ORF">Lalb_Chr04g0256821</name>
</gene>